<feature type="transmembrane region" description="Helical" evidence="3">
    <location>
        <begin position="115"/>
        <end position="132"/>
    </location>
</feature>
<dbReference type="Gene3D" id="1.10.287.950">
    <property type="entry name" value="Methyl-accepting chemotaxis protein"/>
    <property type="match status" value="1"/>
</dbReference>
<dbReference type="EMBL" id="RBZN01000001">
    <property type="protein sequence ID" value="RKQ20205.1"/>
    <property type="molecule type" value="Genomic_DNA"/>
</dbReference>
<feature type="transmembrane region" description="Helical" evidence="3">
    <location>
        <begin position="92"/>
        <end position="108"/>
    </location>
</feature>
<sequence>MNFDLLRKKDLQTKNKILIIVYALAANLGGIAQFIIGRPIGIALSLIIPVFITLIIFAIQHKIETIRPIFPYVVIISGVITVFGTIASYKVTLATIILSFFVLVLASIHNQLSIFIVGFIGSVICLLFNVILDTTGFMVEPANVFVVHFLMGLAIFLQVRQNKRLLESIESLSLASHEMAVKEQNLHNQLEIAVKKITSKLQTITESMTKASRAQSEMLASIHEVSVGSHSQSQYVLNIVNSVEATSAELTTMLNQLNQIVKSVNLASQSATVGNEVMNQLKIEIDSFRSFFNELNETFLLLSKKIEETNQFTSDIQKITTQTNLLALNASIEAARAGDHGKGFAVVADEIRKLANITDQTLVKIDENLDQVNSYNKDTLHNLTTGLQRISSQIETAEKSNNTFTQLFHAMGQLQTEIKDFTFAVNTIENNSKSIQESTNEFAAIIEQSSSAIDQLSTILSEVNKEHNQISVFVEETYNETTNIQGVQAI</sequence>
<protein>
    <recommendedName>
        <fullName evidence="4">Methyl-accepting transducer domain-containing protein</fullName>
    </recommendedName>
</protein>
<keyword evidence="1 2" id="KW-0807">Transducer</keyword>
<feature type="transmembrane region" description="Helical" evidence="3">
    <location>
        <begin position="138"/>
        <end position="157"/>
    </location>
</feature>
<evidence type="ECO:0000313" key="6">
    <source>
        <dbReference type="Proteomes" id="UP000272238"/>
    </source>
</evidence>
<name>A0A494ZDS1_9BACL</name>
<keyword evidence="6" id="KW-1185">Reference proteome</keyword>
<evidence type="ECO:0000313" key="5">
    <source>
        <dbReference type="EMBL" id="RKQ20205.1"/>
    </source>
</evidence>
<dbReference type="InterPro" id="IPR004089">
    <property type="entry name" value="MCPsignal_dom"/>
</dbReference>
<dbReference type="SUPFAM" id="SSF58104">
    <property type="entry name" value="Methyl-accepting chemotaxis protein (MCP) signaling domain"/>
    <property type="match status" value="1"/>
</dbReference>
<keyword evidence="3" id="KW-1133">Transmembrane helix</keyword>
<dbReference type="SMART" id="SM00283">
    <property type="entry name" value="MA"/>
    <property type="match status" value="1"/>
</dbReference>
<comment type="caution">
    <text evidence="5">The sequence shown here is derived from an EMBL/GenBank/DDBJ whole genome shotgun (WGS) entry which is preliminary data.</text>
</comment>
<dbReference type="PANTHER" id="PTHR32089">
    <property type="entry name" value="METHYL-ACCEPTING CHEMOTAXIS PROTEIN MCPB"/>
    <property type="match status" value="1"/>
</dbReference>
<dbReference type="AlphaFoldDB" id="A0A494ZDS1"/>
<evidence type="ECO:0000259" key="4">
    <source>
        <dbReference type="PROSITE" id="PS50111"/>
    </source>
</evidence>
<dbReference type="GO" id="GO:0016020">
    <property type="term" value="C:membrane"/>
    <property type="evidence" value="ECO:0007669"/>
    <property type="project" value="InterPro"/>
</dbReference>
<dbReference type="PROSITE" id="PS50111">
    <property type="entry name" value="CHEMOTAXIS_TRANSDUC_2"/>
    <property type="match status" value="1"/>
</dbReference>
<evidence type="ECO:0000256" key="3">
    <source>
        <dbReference type="SAM" id="Phobius"/>
    </source>
</evidence>
<evidence type="ECO:0000256" key="2">
    <source>
        <dbReference type="PROSITE-ProRule" id="PRU00284"/>
    </source>
</evidence>
<feature type="transmembrane region" description="Helical" evidence="3">
    <location>
        <begin position="17"/>
        <end position="36"/>
    </location>
</feature>
<dbReference type="OrthoDB" id="242546at2"/>
<dbReference type="Proteomes" id="UP000272238">
    <property type="component" value="Unassembled WGS sequence"/>
</dbReference>
<feature type="transmembrane region" description="Helical" evidence="3">
    <location>
        <begin position="42"/>
        <end position="60"/>
    </location>
</feature>
<gene>
    <name evidence="5" type="ORF">D8M03_01235</name>
</gene>
<keyword evidence="3" id="KW-0812">Transmembrane</keyword>
<reference evidence="5 6" key="1">
    <citation type="journal article" date="2016" name="Antonie Van Leeuwenhoek">
        <title>Lysinibacillus endophyticus sp. nov., an indole-3-acetic acid producing endophytic bacterium isolated from corn root (Zea mays cv. Xinken-5).</title>
        <authorList>
            <person name="Yu J."/>
            <person name="Guan X."/>
            <person name="Liu C."/>
            <person name="Xiang W."/>
            <person name="Yu Z."/>
            <person name="Liu X."/>
            <person name="Wang G."/>
        </authorList>
    </citation>
    <scope>NUCLEOTIDE SEQUENCE [LARGE SCALE GENOMIC DNA]</scope>
    <source>
        <strain evidence="5 6">DSM 100506</strain>
    </source>
</reference>
<dbReference type="RefSeq" id="WP_121212856.1">
    <property type="nucleotide sequence ID" value="NZ_JAMYWW010000001.1"/>
</dbReference>
<dbReference type="Pfam" id="PF00015">
    <property type="entry name" value="MCPsignal"/>
    <property type="match status" value="1"/>
</dbReference>
<accession>A0A494ZDS1</accession>
<dbReference type="GO" id="GO:0007165">
    <property type="term" value="P:signal transduction"/>
    <property type="evidence" value="ECO:0007669"/>
    <property type="project" value="UniProtKB-KW"/>
</dbReference>
<feature type="transmembrane region" description="Helical" evidence="3">
    <location>
        <begin position="69"/>
        <end position="86"/>
    </location>
</feature>
<proteinExistence type="predicted"/>
<evidence type="ECO:0000256" key="1">
    <source>
        <dbReference type="ARBA" id="ARBA00023224"/>
    </source>
</evidence>
<feature type="domain" description="Methyl-accepting transducer" evidence="4">
    <location>
        <begin position="207"/>
        <end position="457"/>
    </location>
</feature>
<dbReference type="PANTHER" id="PTHR32089:SF112">
    <property type="entry name" value="LYSOZYME-LIKE PROTEIN-RELATED"/>
    <property type="match status" value="1"/>
</dbReference>
<organism evidence="5 6">
    <name type="scientific">Ureibacillus endophyticus</name>
    <dbReference type="NCBI Taxonomy" id="1978490"/>
    <lineage>
        <taxon>Bacteria</taxon>
        <taxon>Bacillati</taxon>
        <taxon>Bacillota</taxon>
        <taxon>Bacilli</taxon>
        <taxon>Bacillales</taxon>
        <taxon>Caryophanaceae</taxon>
        <taxon>Ureibacillus</taxon>
    </lineage>
</organism>
<keyword evidence="3" id="KW-0472">Membrane</keyword>